<protein>
    <recommendedName>
        <fullName evidence="3">Sulfotransferase family protein</fullName>
    </recommendedName>
</protein>
<keyword evidence="2" id="KW-1185">Reference proteome</keyword>
<evidence type="ECO:0000313" key="2">
    <source>
        <dbReference type="Proteomes" id="UP001165124"/>
    </source>
</evidence>
<evidence type="ECO:0000313" key="1">
    <source>
        <dbReference type="EMBL" id="GLW65297.1"/>
    </source>
</evidence>
<dbReference type="EMBL" id="BSRZ01000008">
    <property type="protein sequence ID" value="GLW65297.1"/>
    <property type="molecule type" value="Genomic_DNA"/>
</dbReference>
<dbReference type="Proteomes" id="UP001165124">
    <property type="component" value="Unassembled WGS sequence"/>
</dbReference>
<gene>
    <name evidence="1" type="ORF">Arub01_35410</name>
</gene>
<reference evidence="1" key="1">
    <citation type="submission" date="2023-02" db="EMBL/GenBank/DDBJ databases">
        <title>Actinomadura rubrobrunea NBRC 14622.</title>
        <authorList>
            <person name="Ichikawa N."/>
            <person name="Sato H."/>
            <person name="Tonouchi N."/>
        </authorList>
    </citation>
    <scope>NUCLEOTIDE SEQUENCE</scope>
    <source>
        <strain evidence="1">NBRC 14622</strain>
    </source>
</reference>
<name>A0A9W6UXI1_9ACTN</name>
<accession>A0A9W6UXI1</accession>
<sequence length="428" mass="48116">MTSVVYVHVGAPKSGTTYLQNVLWHNREALRKQGVLYPGEHRASHVWAAFDLREAFFDGIRDPVTDGAWPRLVDEIRGWRGRCAVISQELLASAFPHHVERALNDLSFAEVHLVYTARDLARQIPAHWQEDVKNRCSLTFAEYVEGLRDPHRPGLSHWVREFWRMQDAPDVLARWGQGIPAERVHVVTLPRPGAPSGLLLERFSEVIGFDPSRCDTSGAFGNPSLGAAETEVIRRLNLATREDVEWQVHDDHVKHYLAQSVLTSREGAQRLRLPDAHRPWVVQRSREIVEALAGSGYRVVGDLDELVPDETGEAKGIDPDAVGEQEVMAAAVDAAAAMVRAWADAGAAPDGRGRDEVLDVKTVGALLRQLDEMHRDAAHLEEATTPAIKKVVRNLSERYPLVMRARERYWRLVEARREREPRATASEK</sequence>
<dbReference type="InterPro" id="IPR027417">
    <property type="entry name" value="P-loop_NTPase"/>
</dbReference>
<dbReference type="Gene3D" id="3.40.50.300">
    <property type="entry name" value="P-loop containing nucleotide triphosphate hydrolases"/>
    <property type="match status" value="1"/>
</dbReference>
<proteinExistence type="predicted"/>
<organism evidence="1 2">
    <name type="scientific">Actinomadura rubrobrunea</name>
    <dbReference type="NCBI Taxonomy" id="115335"/>
    <lineage>
        <taxon>Bacteria</taxon>
        <taxon>Bacillati</taxon>
        <taxon>Actinomycetota</taxon>
        <taxon>Actinomycetes</taxon>
        <taxon>Streptosporangiales</taxon>
        <taxon>Thermomonosporaceae</taxon>
        <taxon>Actinomadura</taxon>
    </lineage>
</organism>
<dbReference type="SUPFAM" id="SSF52540">
    <property type="entry name" value="P-loop containing nucleoside triphosphate hydrolases"/>
    <property type="match status" value="1"/>
</dbReference>
<dbReference type="AlphaFoldDB" id="A0A9W6UXI1"/>
<comment type="caution">
    <text evidence="1">The sequence shown here is derived from an EMBL/GenBank/DDBJ whole genome shotgun (WGS) entry which is preliminary data.</text>
</comment>
<evidence type="ECO:0008006" key="3">
    <source>
        <dbReference type="Google" id="ProtNLM"/>
    </source>
</evidence>